<organism evidence="2 3">
    <name type="scientific">Starkeya nomas</name>
    <dbReference type="NCBI Taxonomy" id="2666134"/>
    <lineage>
        <taxon>Bacteria</taxon>
        <taxon>Pseudomonadati</taxon>
        <taxon>Pseudomonadota</taxon>
        <taxon>Alphaproteobacteria</taxon>
        <taxon>Hyphomicrobiales</taxon>
        <taxon>Xanthobacteraceae</taxon>
        <taxon>Starkeya</taxon>
    </lineage>
</organism>
<evidence type="ECO:0000313" key="3">
    <source>
        <dbReference type="Proteomes" id="UP000433050"/>
    </source>
</evidence>
<name>A0A5S9R627_9HYPH</name>
<feature type="domain" description="HTH DNA binding" evidence="1">
    <location>
        <begin position="36"/>
        <end position="73"/>
    </location>
</feature>
<sequence>MSAIQLSATPKGNGYQATVTFPDGVSMNSAETYPTIAGAIAAAARKLLDMTDRLEALEREATGRDRYRAWGVL</sequence>
<evidence type="ECO:0000259" key="1">
    <source>
        <dbReference type="Pfam" id="PF11972"/>
    </source>
</evidence>
<gene>
    <name evidence="2" type="ORF">STARVERO_04568</name>
</gene>
<dbReference type="Pfam" id="PF11972">
    <property type="entry name" value="HTH_13"/>
    <property type="match status" value="1"/>
</dbReference>
<dbReference type="EMBL" id="CACSAS010000039">
    <property type="protein sequence ID" value="CAA0129900.1"/>
    <property type="molecule type" value="Genomic_DNA"/>
</dbReference>
<evidence type="ECO:0000313" key="2">
    <source>
        <dbReference type="EMBL" id="CAA0129900.1"/>
    </source>
</evidence>
<dbReference type="AlphaFoldDB" id="A0A5S9R627"/>
<accession>A0A5S9R627</accession>
<dbReference type="InterPro" id="IPR021068">
    <property type="entry name" value="HTH_DNA-bd"/>
</dbReference>
<reference evidence="2 3" key="1">
    <citation type="submission" date="2019-12" db="EMBL/GenBank/DDBJ databases">
        <authorList>
            <person name="Reyes-Prieto M."/>
        </authorList>
    </citation>
    <scope>NUCLEOTIDE SEQUENCE [LARGE SCALE GENOMIC DNA]</scope>
    <source>
        <strain evidence="2">HF14-78462</strain>
    </source>
</reference>
<protein>
    <recommendedName>
        <fullName evidence="1">HTH DNA binding domain-containing protein</fullName>
    </recommendedName>
</protein>
<dbReference type="RefSeq" id="WP_137902088.1">
    <property type="nucleotide sequence ID" value="NZ_CACSAS010000039.1"/>
</dbReference>
<dbReference type="Proteomes" id="UP000433050">
    <property type="component" value="Unassembled WGS sequence"/>
</dbReference>
<proteinExistence type="predicted"/>
<keyword evidence="3" id="KW-1185">Reference proteome</keyword>